<keyword evidence="3" id="KW-1185">Reference proteome</keyword>
<dbReference type="GO" id="GO:0016887">
    <property type="term" value="F:ATP hydrolysis activity"/>
    <property type="evidence" value="ECO:0007669"/>
    <property type="project" value="InterPro"/>
</dbReference>
<comment type="caution">
    <text evidence="2">The sequence shown here is derived from an EMBL/GenBank/DDBJ whole genome shotgun (WGS) entry which is preliminary data.</text>
</comment>
<name>A0A0R3E5W0_9BRAD</name>
<dbReference type="Gene3D" id="3.40.50.300">
    <property type="entry name" value="P-loop containing nucleotide triphosphate hydrolases"/>
    <property type="match status" value="1"/>
</dbReference>
<evidence type="ECO:0000259" key="1">
    <source>
        <dbReference type="SMART" id="SM00382"/>
    </source>
</evidence>
<dbReference type="GO" id="GO:0004222">
    <property type="term" value="F:metalloendopeptidase activity"/>
    <property type="evidence" value="ECO:0007669"/>
    <property type="project" value="InterPro"/>
</dbReference>
<dbReference type="GO" id="GO:0005524">
    <property type="term" value="F:ATP binding"/>
    <property type="evidence" value="ECO:0007669"/>
    <property type="project" value="InterPro"/>
</dbReference>
<dbReference type="GO" id="GO:0006508">
    <property type="term" value="P:proteolysis"/>
    <property type="evidence" value="ECO:0007669"/>
    <property type="project" value="InterPro"/>
</dbReference>
<proteinExistence type="predicted"/>
<dbReference type="Pfam" id="PF00004">
    <property type="entry name" value="AAA"/>
    <property type="match status" value="1"/>
</dbReference>
<dbReference type="GO" id="GO:0005886">
    <property type="term" value="C:plasma membrane"/>
    <property type="evidence" value="ECO:0007669"/>
    <property type="project" value="TreeGrafter"/>
</dbReference>
<dbReference type="STRING" id="989370.AOQ71_12385"/>
<dbReference type="InterPro" id="IPR003593">
    <property type="entry name" value="AAA+_ATPase"/>
</dbReference>
<dbReference type="AlphaFoldDB" id="A0A0R3E5W0"/>
<dbReference type="GO" id="GO:0004176">
    <property type="term" value="F:ATP-dependent peptidase activity"/>
    <property type="evidence" value="ECO:0007669"/>
    <property type="project" value="InterPro"/>
</dbReference>
<dbReference type="Proteomes" id="UP000051936">
    <property type="component" value="Unassembled WGS sequence"/>
</dbReference>
<dbReference type="InterPro" id="IPR000642">
    <property type="entry name" value="Peptidase_M41"/>
</dbReference>
<protein>
    <submittedName>
        <fullName evidence="2">AAA family ATPase</fullName>
    </submittedName>
</protein>
<dbReference type="Pfam" id="PF01434">
    <property type="entry name" value="Peptidase_M41"/>
    <property type="match status" value="1"/>
</dbReference>
<evidence type="ECO:0000313" key="3">
    <source>
        <dbReference type="Proteomes" id="UP000051936"/>
    </source>
</evidence>
<dbReference type="GO" id="GO:0030163">
    <property type="term" value="P:protein catabolic process"/>
    <property type="evidence" value="ECO:0007669"/>
    <property type="project" value="TreeGrafter"/>
</dbReference>
<sequence>MNGAVRRQLKGRSGLAVIVLVPGPSWIRPVRDLFLERFGAQWQTITADSIKTPQQKSDQNREVASNLTHGQPVVGFAVERDGLPAALTAAADLTIRIDPPGRTIIRRAIRMFTGRVAPAGMDENIAVGLEFDDLVAAFRTDSSPDEIIVRIRKASAVVSGSASTERLPQLEDAIEYGAARTWGLALARDFADYREGLIDWQDIDRGAVLHSEPGLGKSLFARVLAKACGVPLVAFSIADLFASSPGYLDSVIKASRAMFQKAAAVAPCILFLDEIDALPNRATMSPRGADWWTPVVTDFLLSLDNAVAGKRAGIVVCAATNNIKGVDAALLRPGRLERAIEITRPNHAGAVNILRYHLNGDLANADLTDIGHLLDGCTGADIMMAVRGARRIARHAKRNLELDDLIQAITPEEEIAPAALNRICTHEAGHAVASIVVSSGDLKRCVIGRSVAESAGRTLIANETEGDLMTRDTVERRAIVLFAGRTAERILIGDVSVGAGGGDDSDLAQATQIIAALHASAGLGDTLTYTASLQEALTAVRSDPELRSKVEQHLRILQARTENLVRQHRDEILAVVDRLRIRRQLSGEEIRRIVSVAALSRSAPETAIVQSQGGSDGL</sequence>
<dbReference type="PANTHER" id="PTHR23076">
    <property type="entry name" value="METALLOPROTEASE M41 FTSH"/>
    <property type="match status" value="1"/>
</dbReference>
<dbReference type="InterPro" id="IPR003959">
    <property type="entry name" value="ATPase_AAA_core"/>
</dbReference>
<feature type="domain" description="AAA+ ATPase" evidence="1">
    <location>
        <begin position="203"/>
        <end position="346"/>
    </location>
</feature>
<dbReference type="Gene3D" id="1.10.8.60">
    <property type="match status" value="1"/>
</dbReference>
<dbReference type="CDD" id="cd19481">
    <property type="entry name" value="RecA-like_protease"/>
    <property type="match status" value="1"/>
</dbReference>
<dbReference type="InterPro" id="IPR037219">
    <property type="entry name" value="Peptidase_M41-like"/>
</dbReference>
<dbReference type="EMBL" id="LJYG01000047">
    <property type="protein sequence ID" value="KRQ14677.1"/>
    <property type="molecule type" value="Genomic_DNA"/>
</dbReference>
<dbReference type="InterPro" id="IPR027417">
    <property type="entry name" value="P-loop_NTPase"/>
</dbReference>
<dbReference type="SUPFAM" id="SSF140990">
    <property type="entry name" value="FtsH protease domain-like"/>
    <property type="match status" value="1"/>
</dbReference>
<gene>
    <name evidence="2" type="ORF">AOQ71_12385</name>
</gene>
<evidence type="ECO:0000313" key="2">
    <source>
        <dbReference type="EMBL" id="KRQ14677.1"/>
    </source>
</evidence>
<dbReference type="SUPFAM" id="SSF52540">
    <property type="entry name" value="P-loop containing nucleoside triphosphate hydrolases"/>
    <property type="match status" value="1"/>
</dbReference>
<dbReference type="SMART" id="SM00382">
    <property type="entry name" value="AAA"/>
    <property type="match status" value="1"/>
</dbReference>
<organism evidence="2 3">
    <name type="scientific">Bradyrhizobium manausense</name>
    <dbReference type="NCBI Taxonomy" id="989370"/>
    <lineage>
        <taxon>Bacteria</taxon>
        <taxon>Pseudomonadati</taxon>
        <taxon>Pseudomonadota</taxon>
        <taxon>Alphaproteobacteria</taxon>
        <taxon>Hyphomicrobiales</taxon>
        <taxon>Nitrobacteraceae</taxon>
        <taxon>Bradyrhizobium</taxon>
    </lineage>
</organism>
<reference evidence="2 3" key="1">
    <citation type="submission" date="2015-09" db="EMBL/GenBank/DDBJ databases">
        <title>Draft Genome Sequence of Bradyrhizobium manausense Strain BR 3351T, a Novel Symbiotic Nitrogen-Fixing Alphaproteobacterium Isolated from Brazilian Amazon Rain Forest.</title>
        <authorList>
            <person name="De Araujo J.L."/>
            <person name="Zilli J.E."/>
        </authorList>
    </citation>
    <scope>NUCLEOTIDE SEQUENCE [LARGE SCALE GENOMIC DNA]</scope>
    <source>
        <strain evidence="2 3">BR3351</strain>
    </source>
</reference>
<dbReference type="PANTHER" id="PTHR23076:SF97">
    <property type="entry name" value="ATP-DEPENDENT ZINC METALLOPROTEASE YME1L1"/>
    <property type="match status" value="1"/>
</dbReference>
<accession>A0A0R3E5W0</accession>
<dbReference type="Gene3D" id="1.20.58.760">
    <property type="entry name" value="Peptidase M41"/>
    <property type="match status" value="1"/>
</dbReference>